<name>A0A2G2VN62_CAPBA</name>
<comment type="similarity">
    <text evidence="1">Belongs to the peptidase C48 family.</text>
</comment>
<dbReference type="SUPFAM" id="SSF54001">
    <property type="entry name" value="Cysteine proteinases"/>
    <property type="match status" value="1"/>
</dbReference>
<evidence type="ECO:0000313" key="6">
    <source>
        <dbReference type="EMBL" id="PHT34418.1"/>
    </source>
</evidence>
<sequence length="526" mass="59685">MVIELWKVDMISNPKRREVHLGLVLKVDSQGHKPIMGRSQLICTGGSLMVTVQYSNDYKDDKNKALHTQYIFCTDVPHGGPACHGAGTGPSIDRVSLYKNKDVPNVNIRDADKVSAASEENISLSKSNLDEIKSYVSTYIDMTFNDLQKLMADQYTRLLGVVKEGFASFGKVAQYPVHESEKGYPNIKKDPPQSINEHTTDAKSYNVVNDAGQSSRLGGNEGASKESLKEAESLYTDKLKEDGRHSTDAEVDEAINKERVTESEEALHNTDKDLSKAIILYIPPSRAAYPTGITAAANIDPFDRQGNIDSQCYISDSDIAAISQVPMCKTNLTYVRKNPSRRNRQPSKEFKFDFRKGKDEYYTAKFADLKPSLDFVVAQPMKKSCFYYMAHSSNCCNDEHNDVVFYYLRKKAKLDTTSAYRYTTINCVFMNYIHHTYTHYHRSHSEIDLSLHDEYVSSMKMASVERSICEIMQGLCIPDAIPWHFIDEVYVPINCKGSFHWVLAVVVLKERCIRVYDSMKGHRRRR</sequence>
<dbReference type="PROSITE" id="PS50600">
    <property type="entry name" value="ULP_PROTEASE"/>
    <property type="match status" value="1"/>
</dbReference>
<gene>
    <name evidence="6" type="ORF">CQW23_26218</name>
</gene>
<feature type="region of interest" description="Disordered" evidence="4">
    <location>
        <begin position="210"/>
        <end position="229"/>
    </location>
</feature>
<feature type="compositionally biased region" description="Basic and acidic residues" evidence="4">
    <location>
        <begin position="181"/>
        <end position="191"/>
    </location>
</feature>
<feature type="region of interest" description="Disordered" evidence="4">
    <location>
        <begin position="181"/>
        <end position="204"/>
    </location>
</feature>
<dbReference type="GO" id="GO:0006508">
    <property type="term" value="P:proteolysis"/>
    <property type="evidence" value="ECO:0007669"/>
    <property type="project" value="UniProtKB-KW"/>
</dbReference>
<dbReference type="Gene3D" id="3.40.395.10">
    <property type="entry name" value="Adenoviral Proteinase, Chain A"/>
    <property type="match status" value="1"/>
</dbReference>
<evidence type="ECO:0000313" key="7">
    <source>
        <dbReference type="Proteomes" id="UP000224567"/>
    </source>
</evidence>
<keyword evidence="7" id="KW-1185">Reference proteome</keyword>
<dbReference type="InterPro" id="IPR003653">
    <property type="entry name" value="Peptidase_C48_C"/>
</dbReference>
<dbReference type="Proteomes" id="UP000224567">
    <property type="component" value="Unassembled WGS sequence"/>
</dbReference>
<dbReference type="OrthoDB" id="1261511at2759"/>
<dbReference type="PANTHER" id="PTHR31470:SF46">
    <property type="entry name" value="ULP1 PROTEASE FAMILY, C-TERMINAL CATALYTIC DOMAIN CONTAINING PROTEIN"/>
    <property type="match status" value="1"/>
</dbReference>
<dbReference type="PANTHER" id="PTHR31470">
    <property type="entry name" value="CYSTEINE PROTEINASES SUPERFAMILY PROTEIN-RELATED-RELATED"/>
    <property type="match status" value="1"/>
</dbReference>
<evidence type="ECO:0000256" key="2">
    <source>
        <dbReference type="ARBA" id="ARBA00022670"/>
    </source>
</evidence>
<dbReference type="Pfam" id="PF02902">
    <property type="entry name" value="Peptidase_C48"/>
    <property type="match status" value="1"/>
</dbReference>
<proteinExistence type="inferred from homology"/>
<evidence type="ECO:0000256" key="1">
    <source>
        <dbReference type="ARBA" id="ARBA00005234"/>
    </source>
</evidence>
<evidence type="ECO:0000256" key="4">
    <source>
        <dbReference type="SAM" id="MobiDB-lite"/>
    </source>
</evidence>
<dbReference type="GO" id="GO:0008234">
    <property type="term" value="F:cysteine-type peptidase activity"/>
    <property type="evidence" value="ECO:0007669"/>
    <property type="project" value="InterPro"/>
</dbReference>
<dbReference type="EMBL" id="MLFT02000011">
    <property type="protein sequence ID" value="PHT34418.1"/>
    <property type="molecule type" value="Genomic_DNA"/>
</dbReference>
<organism evidence="6 7">
    <name type="scientific">Capsicum baccatum</name>
    <name type="common">Peruvian pepper</name>
    <dbReference type="NCBI Taxonomy" id="33114"/>
    <lineage>
        <taxon>Eukaryota</taxon>
        <taxon>Viridiplantae</taxon>
        <taxon>Streptophyta</taxon>
        <taxon>Embryophyta</taxon>
        <taxon>Tracheophyta</taxon>
        <taxon>Spermatophyta</taxon>
        <taxon>Magnoliopsida</taxon>
        <taxon>eudicotyledons</taxon>
        <taxon>Gunneridae</taxon>
        <taxon>Pentapetalae</taxon>
        <taxon>asterids</taxon>
        <taxon>lamiids</taxon>
        <taxon>Solanales</taxon>
        <taxon>Solanaceae</taxon>
        <taxon>Solanoideae</taxon>
        <taxon>Capsiceae</taxon>
        <taxon>Capsicum</taxon>
    </lineage>
</organism>
<dbReference type="AlphaFoldDB" id="A0A2G2VN62"/>
<accession>A0A2G2VN62</accession>
<feature type="domain" description="Ubiquitin-like protease family profile" evidence="5">
    <location>
        <begin position="379"/>
        <end position="526"/>
    </location>
</feature>
<keyword evidence="3" id="KW-0378">Hydrolase</keyword>
<dbReference type="InterPro" id="IPR038765">
    <property type="entry name" value="Papain-like_cys_pep_sf"/>
</dbReference>
<protein>
    <recommendedName>
        <fullName evidence="5">Ubiquitin-like protease family profile domain-containing protein</fullName>
    </recommendedName>
</protein>
<reference evidence="7" key="2">
    <citation type="journal article" date="2017" name="J. Anim. Genet.">
        <title>Multiple reference genome sequences of hot pepper reveal the massive evolution of plant disease resistance genes by retroduplication.</title>
        <authorList>
            <person name="Kim S."/>
            <person name="Park J."/>
            <person name="Yeom S.-I."/>
            <person name="Kim Y.-M."/>
            <person name="Seo E."/>
            <person name="Kim K.-T."/>
            <person name="Kim M.-S."/>
            <person name="Lee J.M."/>
            <person name="Cheong K."/>
            <person name="Shin H.-S."/>
            <person name="Kim S.-B."/>
            <person name="Han K."/>
            <person name="Lee J."/>
            <person name="Park M."/>
            <person name="Lee H.-A."/>
            <person name="Lee H.-Y."/>
            <person name="Lee Y."/>
            <person name="Oh S."/>
            <person name="Lee J.H."/>
            <person name="Choi E."/>
            <person name="Choi E."/>
            <person name="Lee S.E."/>
            <person name="Jeon J."/>
            <person name="Kim H."/>
            <person name="Choi G."/>
            <person name="Song H."/>
            <person name="Lee J."/>
            <person name="Lee S.-C."/>
            <person name="Kwon J.-K."/>
            <person name="Lee H.-Y."/>
            <person name="Koo N."/>
            <person name="Hong Y."/>
            <person name="Kim R.W."/>
            <person name="Kang W.-H."/>
            <person name="Huh J.H."/>
            <person name="Kang B.-C."/>
            <person name="Yang T.-J."/>
            <person name="Lee Y.-H."/>
            <person name="Bennetzen J.L."/>
            <person name="Choi D."/>
        </authorList>
    </citation>
    <scope>NUCLEOTIDE SEQUENCE [LARGE SCALE GENOMIC DNA]</scope>
    <source>
        <strain evidence="7">cv. PBC81</strain>
    </source>
</reference>
<evidence type="ECO:0000256" key="3">
    <source>
        <dbReference type="ARBA" id="ARBA00022801"/>
    </source>
</evidence>
<comment type="caution">
    <text evidence="6">The sequence shown here is derived from an EMBL/GenBank/DDBJ whole genome shotgun (WGS) entry which is preliminary data.</text>
</comment>
<feature type="compositionally biased region" description="Polar residues" evidence="4">
    <location>
        <begin position="193"/>
        <end position="204"/>
    </location>
</feature>
<keyword evidence="2" id="KW-0645">Protease</keyword>
<evidence type="ECO:0000259" key="5">
    <source>
        <dbReference type="PROSITE" id="PS50600"/>
    </source>
</evidence>
<reference evidence="6 7" key="1">
    <citation type="journal article" date="2017" name="Genome Biol.">
        <title>New reference genome sequences of hot pepper reveal the massive evolution of plant disease-resistance genes by retroduplication.</title>
        <authorList>
            <person name="Kim S."/>
            <person name="Park J."/>
            <person name="Yeom S.I."/>
            <person name="Kim Y.M."/>
            <person name="Seo E."/>
            <person name="Kim K.T."/>
            <person name="Kim M.S."/>
            <person name="Lee J.M."/>
            <person name="Cheong K."/>
            <person name="Shin H.S."/>
            <person name="Kim S.B."/>
            <person name="Han K."/>
            <person name="Lee J."/>
            <person name="Park M."/>
            <person name="Lee H.A."/>
            <person name="Lee H.Y."/>
            <person name="Lee Y."/>
            <person name="Oh S."/>
            <person name="Lee J.H."/>
            <person name="Choi E."/>
            <person name="Choi E."/>
            <person name="Lee S.E."/>
            <person name="Jeon J."/>
            <person name="Kim H."/>
            <person name="Choi G."/>
            <person name="Song H."/>
            <person name="Lee J."/>
            <person name="Lee S.C."/>
            <person name="Kwon J.K."/>
            <person name="Lee H.Y."/>
            <person name="Koo N."/>
            <person name="Hong Y."/>
            <person name="Kim R.W."/>
            <person name="Kang W.H."/>
            <person name="Huh J.H."/>
            <person name="Kang B.C."/>
            <person name="Yang T.J."/>
            <person name="Lee Y.H."/>
            <person name="Bennetzen J.L."/>
            <person name="Choi D."/>
        </authorList>
    </citation>
    <scope>NUCLEOTIDE SEQUENCE [LARGE SCALE GENOMIC DNA]</scope>
    <source>
        <strain evidence="7">cv. PBC81</strain>
    </source>
</reference>